<organism evidence="2 3">
    <name type="scientific">Pasteurella atlantica</name>
    <dbReference type="NCBI Taxonomy" id="2827233"/>
    <lineage>
        <taxon>Bacteria</taxon>
        <taxon>Pseudomonadati</taxon>
        <taxon>Pseudomonadota</taxon>
        <taxon>Gammaproteobacteria</taxon>
        <taxon>Pasteurellales</taxon>
        <taxon>Pasteurellaceae</taxon>
        <taxon>Pasteurella</taxon>
    </lineage>
</organism>
<reference evidence="2" key="1">
    <citation type="journal article" date="2023" name="Front. Microbiol.">
        <title>Phylogeography and host specificity of Pasteurellaceae pathogenic to sea-farmed fish in the north-east Atlantic.</title>
        <authorList>
            <person name="Gulla S."/>
            <person name="Colquhoun D.J."/>
            <person name="Olsen A.B."/>
            <person name="Spilsberg B."/>
            <person name="Lagesen K."/>
            <person name="Aakesson C.P."/>
            <person name="Strom S."/>
            <person name="Manji F."/>
            <person name="Birkbeck T.H."/>
            <person name="Nilsen H.K."/>
        </authorList>
    </citation>
    <scope>NUCLEOTIDE SEQUENCE</scope>
    <source>
        <strain evidence="2">VIB1234</strain>
    </source>
</reference>
<dbReference type="Pfam" id="PF04964">
    <property type="entry name" value="Flp_Fap"/>
    <property type="match status" value="1"/>
</dbReference>
<evidence type="ECO:0000313" key="3">
    <source>
        <dbReference type="Proteomes" id="UP001230466"/>
    </source>
</evidence>
<dbReference type="InterPro" id="IPR007047">
    <property type="entry name" value="Flp_Fap"/>
</dbReference>
<comment type="caution">
    <text evidence="2">The sequence shown here is derived from an EMBL/GenBank/DDBJ whole genome shotgun (WGS) entry which is preliminary data.</text>
</comment>
<protein>
    <submittedName>
        <fullName evidence="2">Flp family type IVb pilin</fullName>
    </submittedName>
</protein>
<evidence type="ECO:0000313" key="2">
    <source>
        <dbReference type="EMBL" id="MDP8187253.1"/>
    </source>
</evidence>
<dbReference type="EMBL" id="JASAYJ010000009">
    <property type="protein sequence ID" value="MDP8187253.1"/>
    <property type="molecule type" value="Genomic_DNA"/>
</dbReference>
<keyword evidence="1" id="KW-0472">Membrane</keyword>
<dbReference type="RefSeq" id="WP_211597790.1">
    <property type="nucleotide sequence ID" value="NZ_JAGRQI010000008.1"/>
</dbReference>
<sequence>MLNMLTIQAYVSVTEAFRQLKNNQRGVTAIEYGLIAVFIAAFIIVVFGSDDGFISKMKTKFEQLGTSITAVSVSK</sequence>
<evidence type="ECO:0000256" key="1">
    <source>
        <dbReference type="SAM" id="Phobius"/>
    </source>
</evidence>
<keyword evidence="1" id="KW-1133">Transmembrane helix</keyword>
<keyword evidence="1" id="KW-0812">Transmembrane</keyword>
<feature type="transmembrane region" description="Helical" evidence="1">
    <location>
        <begin position="29"/>
        <end position="48"/>
    </location>
</feature>
<accession>A0AAW8CKS8</accession>
<proteinExistence type="predicted"/>
<name>A0AAW8CKS8_9PAST</name>
<gene>
    <name evidence="2" type="ORF">QJU78_05630</name>
</gene>
<dbReference type="Proteomes" id="UP001230466">
    <property type="component" value="Unassembled WGS sequence"/>
</dbReference>
<dbReference type="AlphaFoldDB" id="A0AAW8CKS8"/>